<keyword evidence="7" id="KW-1005">Bacterial flagellum biogenesis</keyword>
<feature type="domain" description="AAA+ ATPase" evidence="14">
    <location>
        <begin position="170"/>
        <end position="339"/>
    </location>
</feature>
<reference evidence="17" key="1">
    <citation type="journal article" date="2019" name="Int. J. Syst. Evol. Microbiol.">
        <title>The Global Catalogue of Microorganisms (GCM) 10K type strain sequencing project: providing services to taxonomists for standard genome sequencing and annotation.</title>
        <authorList>
            <consortium name="The Broad Institute Genomics Platform"/>
            <consortium name="The Broad Institute Genome Sequencing Center for Infectious Disease"/>
            <person name="Wu L."/>
            <person name="Ma J."/>
        </authorList>
    </citation>
    <scope>NUCLEOTIDE SEQUENCE [LARGE SCALE GENOMIC DNA]</scope>
    <source>
        <strain evidence="17">CCUG 73951</strain>
    </source>
</reference>
<dbReference type="RefSeq" id="WP_289214125.1">
    <property type="nucleotide sequence ID" value="NZ_JAPVRC010000001.1"/>
</dbReference>
<evidence type="ECO:0000256" key="13">
    <source>
        <dbReference type="NCBIfam" id="TIGR03499"/>
    </source>
</evidence>
<keyword evidence="4" id="KW-0813">Transport</keyword>
<name>A0ABW2K2X1_9BACI</name>
<dbReference type="InterPro" id="IPR027417">
    <property type="entry name" value="P-loop_NTPase"/>
</dbReference>
<comment type="caution">
    <text evidence="16">The sequence shown here is derived from an EMBL/GenBank/DDBJ whole genome shotgun (WGS) entry which is preliminary data.</text>
</comment>
<dbReference type="Gene3D" id="3.40.50.300">
    <property type="entry name" value="P-loop containing nucleotide triphosphate hydrolases"/>
    <property type="match status" value="1"/>
</dbReference>
<protein>
    <recommendedName>
        <fullName evidence="3 13">Flagellar biosynthesis protein FlhF</fullName>
    </recommendedName>
</protein>
<dbReference type="Pfam" id="PF00448">
    <property type="entry name" value="SRP54"/>
    <property type="match status" value="1"/>
</dbReference>
<evidence type="ECO:0000256" key="2">
    <source>
        <dbReference type="ARBA" id="ARBA00008531"/>
    </source>
</evidence>
<dbReference type="Proteomes" id="UP001596494">
    <property type="component" value="Unassembled WGS sequence"/>
</dbReference>
<keyword evidence="16" id="KW-0282">Flagellum</keyword>
<dbReference type="Gene3D" id="1.20.120.1380">
    <property type="entry name" value="Flagellar FlhF biosynthesis protein, N domain"/>
    <property type="match status" value="1"/>
</dbReference>
<dbReference type="EMBL" id="JBHTBY010000006">
    <property type="protein sequence ID" value="MFC7320463.1"/>
    <property type="molecule type" value="Genomic_DNA"/>
</dbReference>
<evidence type="ECO:0000256" key="1">
    <source>
        <dbReference type="ARBA" id="ARBA00004413"/>
    </source>
</evidence>
<keyword evidence="5" id="KW-1003">Cell membrane</keyword>
<dbReference type="SUPFAM" id="SSF52540">
    <property type="entry name" value="P-loop containing nucleoside triphosphate hydrolases"/>
    <property type="match status" value="1"/>
</dbReference>
<dbReference type="NCBIfam" id="TIGR03499">
    <property type="entry name" value="FlhF"/>
    <property type="match status" value="1"/>
</dbReference>
<evidence type="ECO:0000256" key="3">
    <source>
        <dbReference type="ARBA" id="ARBA00014919"/>
    </source>
</evidence>
<evidence type="ECO:0000256" key="4">
    <source>
        <dbReference type="ARBA" id="ARBA00022448"/>
    </source>
</evidence>
<evidence type="ECO:0000313" key="16">
    <source>
        <dbReference type="EMBL" id="MFC7320463.1"/>
    </source>
</evidence>
<dbReference type="InterPro" id="IPR020006">
    <property type="entry name" value="FlhF"/>
</dbReference>
<evidence type="ECO:0000259" key="15">
    <source>
        <dbReference type="SMART" id="SM00962"/>
    </source>
</evidence>
<evidence type="ECO:0000313" key="17">
    <source>
        <dbReference type="Proteomes" id="UP001596494"/>
    </source>
</evidence>
<dbReference type="PANTHER" id="PTHR43134:SF3">
    <property type="entry name" value="FLAGELLAR BIOSYNTHESIS PROTEIN FLHF"/>
    <property type="match status" value="1"/>
</dbReference>
<proteinExistence type="inferred from homology"/>
<dbReference type="SMART" id="SM00382">
    <property type="entry name" value="AAA"/>
    <property type="match status" value="1"/>
</dbReference>
<evidence type="ECO:0000259" key="14">
    <source>
        <dbReference type="SMART" id="SM00382"/>
    </source>
</evidence>
<evidence type="ECO:0000256" key="8">
    <source>
        <dbReference type="ARBA" id="ARBA00022927"/>
    </source>
</evidence>
<dbReference type="SMART" id="SM00962">
    <property type="entry name" value="SRP54"/>
    <property type="match status" value="1"/>
</dbReference>
<sequence>MKVKKFQAPTMPEAMKKVKKSLGQDAVILNSKEIKVGGFLGMFKKRNIEVIAAVDPVQPLPSDSKRKPAIDIKKKEVPAYNDSEVMRELKQLKTMIQQQSVNELTILDKLAAHLISQEIDSQIVDDLVSILKDEDLQETEGMDASRIELNIKHYFENKVANLPIGSPAFVKKYVHLVGPTGVGKTTTLAKLAADAVLNRNQKVAFITTDTYRIAAIDQLRTYAKLLNIPLEVAYNLEDYMGAREKFASYDLVLIDTAGRNFREAHYVQELERILQFNEDTETYLVLSLASKYEDMKEIFLQFNKIPIHQFIFTKKDETAKLGAALSLSINNQIGIAYVTYGQDVPDDISQADASQLIASVTEGLPHE</sequence>
<evidence type="ECO:0000256" key="7">
    <source>
        <dbReference type="ARBA" id="ARBA00022795"/>
    </source>
</evidence>
<evidence type="ECO:0000256" key="6">
    <source>
        <dbReference type="ARBA" id="ARBA00022741"/>
    </source>
</evidence>
<keyword evidence="11" id="KW-1006">Bacterial flagellum protein export</keyword>
<comment type="subcellular location">
    <subcellularLocation>
        <location evidence="1">Cell membrane</location>
        <topology evidence="1">Peripheral membrane protein</topology>
        <orientation evidence="1">Cytoplasmic side</orientation>
    </subcellularLocation>
</comment>
<keyword evidence="10" id="KW-0472">Membrane</keyword>
<comment type="similarity">
    <text evidence="2">Belongs to the GTP-binding SRP family.</text>
</comment>
<dbReference type="InterPro" id="IPR047040">
    <property type="entry name" value="FlhF__GTPase_dom"/>
</dbReference>
<dbReference type="PANTHER" id="PTHR43134">
    <property type="entry name" value="SIGNAL RECOGNITION PARTICLE RECEPTOR SUBUNIT ALPHA"/>
    <property type="match status" value="1"/>
</dbReference>
<dbReference type="CDD" id="cd17873">
    <property type="entry name" value="FlhF"/>
    <property type="match status" value="1"/>
</dbReference>
<dbReference type="InterPro" id="IPR003593">
    <property type="entry name" value="AAA+_ATPase"/>
</dbReference>
<feature type="domain" description="SRP54-type proteins GTP-binding" evidence="15">
    <location>
        <begin position="171"/>
        <end position="362"/>
    </location>
</feature>
<evidence type="ECO:0000256" key="5">
    <source>
        <dbReference type="ARBA" id="ARBA00022475"/>
    </source>
</evidence>
<keyword evidence="9" id="KW-0342">GTP-binding</keyword>
<dbReference type="InterPro" id="IPR000897">
    <property type="entry name" value="SRP54_GTPase_dom"/>
</dbReference>
<keyword evidence="8" id="KW-0653">Protein transport</keyword>
<organism evidence="16 17">
    <name type="scientific">Halobacillus campisalis</name>
    <dbReference type="NCBI Taxonomy" id="435909"/>
    <lineage>
        <taxon>Bacteria</taxon>
        <taxon>Bacillati</taxon>
        <taxon>Bacillota</taxon>
        <taxon>Bacilli</taxon>
        <taxon>Bacillales</taxon>
        <taxon>Bacillaceae</taxon>
        <taxon>Halobacillus</taxon>
    </lineage>
</organism>
<keyword evidence="16" id="KW-0969">Cilium</keyword>
<accession>A0ABW2K2X1</accession>
<evidence type="ECO:0000256" key="11">
    <source>
        <dbReference type="ARBA" id="ARBA00023225"/>
    </source>
</evidence>
<comment type="function">
    <text evidence="12">Necessary for flagellar biosynthesis. May be involved in translocation of the flagellum.</text>
</comment>
<keyword evidence="6" id="KW-0547">Nucleotide-binding</keyword>
<keyword evidence="17" id="KW-1185">Reference proteome</keyword>
<gene>
    <name evidence="16" type="primary">flhF</name>
    <name evidence="16" type="ORF">ACFQMN_06185</name>
</gene>
<evidence type="ECO:0000256" key="12">
    <source>
        <dbReference type="ARBA" id="ARBA00025337"/>
    </source>
</evidence>
<evidence type="ECO:0000256" key="9">
    <source>
        <dbReference type="ARBA" id="ARBA00023134"/>
    </source>
</evidence>
<keyword evidence="16" id="KW-0966">Cell projection</keyword>
<evidence type="ECO:0000256" key="10">
    <source>
        <dbReference type="ARBA" id="ARBA00023136"/>
    </source>
</evidence>